<keyword evidence="2" id="KW-1185">Reference proteome</keyword>
<proteinExistence type="predicted"/>
<organism evidence="1 2">
    <name type="scientific">Elysia crispata</name>
    <name type="common">lettuce slug</name>
    <dbReference type="NCBI Taxonomy" id="231223"/>
    <lineage>
        <taxon>Eukaryota</taxon>
        <taxon>Metazoa</taxon>
        <taxon>Spiralia</taxon>
        <taxon>Lophotrochozoa</taxon>
        <taxon>Mollusca</taxon>
        <taxon>Gastropoda</taxon>
        <taxon>Heterobranchia</taxon>
        <taxon>Euthyneura</taxon>
        <taxon>Panpulmonata</taxon>
        <taxon>Sacoglossa</taxon>
        <taxon>Placobranchoidea</taxon>
        <taxon>Plakobranchidae</taxon>
        <taxon>Elysia</taxon>
    </lineage>
</organism>
<dbReference type="AlphaFoldDB" id="A0AAE1D249"/>
<evidence type="ECO:0000313" key="1">
    <source>
        <dbReference type="EMBL" id="KAK3751701.1"/>
    </source>
</evidence>
<protein>
    <submittedName>
        <fullName evidence="1">Uncharacterized protein</fullName>
    </submittedName>
</protein>
<name>A0AAE1D249_9GAST</name>
<dbReference type="EMBL" id="JAWDGP010005809">
    <property type="protein sequence ID" value="KAK3751701.1"/>
    <property type="molecule type" value="Genomic_DNA"/>
</dbReference>
<sequence length="189" mass="20831">MLSVAPGVQEIPLVTLRVSANSARQSTGESKHRVRIDSAALENHNSWVTWRVLRGLEEREIYGSRLTAAAGWGTHANDHKMEIFAPERGGGREMETRKVLGGNPVDLSTVSPLAARGRYMQAAGRRPDYKDMVCSLETHSSYLALDSGWLPARESGNQGFLREATPQSRGDRSSCNPIVFLFLALCKLH</sequence>
<evidence type="ECO:0000313" key="2">
    <source>
        <dbReference type="Proteomes" id="UP001283361"/>
    </source>
</evidence>
<reference evidence="1" key="1">
    <citation type="journal article" date="2023" name="G3 (Bethesda)">
        <title>A reference genome for the long-term kleptoplast-retaining sea slug Elysia crispata morphotype clarki.</title>
        <authorList>
            <person name="Eastman K.E."/>
            <person name="Pendleton A.L."/>
            <person name="Shaikh M.A."/>
            <person name="Suttiyut T."/>
            <person name="Ogas R."/>
            <person name="Tomko P."/>
            <person name="Gavelis G."/>
            <person name="Widhalm J.R."/>
            <person name="Wisecaver J.H."/>
        </authorList>
    </citation>
    <scope>NUCLEOTIDE SEQUENCE</scope>
    <source>
        <strain evidence="1">ECLA1</strain>
    </source>
</reference>
<accession>A0AAE1D249</accession>
<gene>
    <name evidence="1" type="ORF">RRG08_065607</name>
</gene>
<dbReference type="Proteomes" id="UP001283361">
    <property type="component" value="Unassembled WGS sequence"/>
</dbReference>
<comment type="caution">
    <text evidence="1">The sequence shown here is derived from an EMBL/GenBank/DDBJ whole genome shotgun (WGS) entry which is preliminary data.</text>
</comment>